<name>K9TXQ0_CHRTP</name>
<proteinExistence type="predicted"/>
<protein>
    <recommendedName>
        <fullName evidence="3">Type II toxin-antitoxin system PemK/MazF family toxin</fullName>
    </recommendedName>
</protein>
<dbReference type="STRING" id="251229.Chro_1653"/>
<evidence type="ECO:0000313" key="2">
    <source>
        <dbReference type="Proteomes" id="UP000010384"/>
    </source>
</evidence>
<dbReference type="Proteomes" id="UP000010384">
    <property type="component" value="Chromosome"/>
</dbReference>
<dbReference type="EMBL" id="CP003597">
    <property type="protein sequence ID" value="AFY87173.1"/>
    <property type="molecule type" value="Genomic_DNA"/>
</dbReference>
<dbReference type="eggNOG" id="COG2337">
    <property type="taxonomic scope" value="Bacteria"/>
</dbReference>
<accession>K9TXQ0</accession>
<evidence type="ECO:0000313" key="1">
    <source>
        <dbReference type="EMBL" id="AFY87173.1"/>
    </source>
</evidence>
<gene>
    <name evidence="1" type="ORF">Chro_1653</name>
</gene>
<dbReference type="HOGENOM" id="CLU_3249195_0_0_3"/>
<organism evidence="1 2">
    <name type="scientific">Chroococcidiopsis thermalis (strain PCC 7203)</name>
    <dbReference type="NCBI Taxonomy" id="251229"/>
    <lineage>
        <taxon>Bacteria</taxon>
        <taxon>Bacillati</taxon>
        <taxon>Cyanobacteriota</taxon>
        <taxon>Cyanophyceae</taxon>
        <taxon>Chroococcidiopsidales</taxon>
        <taxon>Chroococcidiopsidaceae</taxon>
        <taxon>Chroococcidiopsis</taxon>
    </lineage>
</organism>
<dbReference type="KEGG" id="cthe:Chro_1653"/>
<evidence type="ECO:0008006" key="3">
    <source>
        <dbReference type="Google" id="ProtNLM"/>
    </source>
</evidence>
<sequence>MNLKPGEVWLADLGLAAKTRPVIIVSRYDPTPFELSFATIYR</sequence>
<reference evidence="1 2" key="1">
    <citation type="submission" date="2012-06" db="EMBL/GenBank/DDBJ databases">
        <title>Finished chromosome of genome of Chroococcidiopsis thermalis PCC 7203.</title>
        <authorList>
            <consortium name="US DOE Joint Genome Institute"/>
            <person name="Gugger M."/>
            <person name="Coursin T."/>
            <person name="Rippka R."/>
            <person name="Tandeau De Marsac N."/>
            <person name="Huntemann M."/>
            <person name="Wei C.-L."/>
            <person name="Han J."/>
            <person name="Detter J.C."/>
            <person name="Han C."/>
            <person name="Tapia R."/>
            <person name="Davenport K."/>
            <person name="Daligault H."/>
            <person name="Erkkila T."/>
            <person name="Gu W."/>
            <person name="Munk A.C.C."/>
            <person name="Teshima H."/>
            <person name="Xu Y."/>
            <person name="Chain P."/>
            <person name="Chen A."/>
            <person name="Krypides N."/>
            <person name="Mavromatis K."/>
            <person name="Markowitz V."/>
            <person name="Szeto E."/>
            <person name="Ivanova N."/>
            <person name="Mikhailova N."/>
            <person name="Ovchinnikova G."/>
            <person name="Pagani I."/>
            <person name="Pati A."/>
            <person name="Goodwin L."/>
            <person name="Peters L."/>
            <person name="Pitluck S."/>
            <person name="Woyke T."/>
            <person name="Kerfeld C."/>
        </authorList>
    </citation>
    <scope>NUCLEOTIDE SEQUENCE [LARGE SCALE GENOMIC DNA]</scope>
    <source>
        <strain evidence="1 2">PCC 7203</strain>
    </source>
</reference>
<dbReference type="AlphaFoldDB" id="K9TXQ0"/>
<dbReference type="InParanoid" id="K9TXQ0"/>
<keyword evidence="2" id="KW-1185">Reference proteome</keyword>